<accession>A0AAW2GQM7</accession>
<reference evidence="2 3" key="1">
    <citation type="submission" date="2023-03" db="EMBL/GenBank/DDBJ databases">
        <title>High recombination rates correlate with genetic variation in Cardiocondyla obscurior ants.</title>
        <authorList>
            <person name="Errbii M."/>
        </authorList>
    </citation>
    <scope>NUCLEOTIDE SEQUENCE [LARGE SCALE GENOMIC DNA]</scope>
    <source>
        <strain evidence="2">Alpha-2009</strain>
        <tissue evidence="2">Whole body</tissue>
    </source>
</reference>
<keyword evidence="1" id="KW-1133">Transmembrane helix</keyword>
<evidence type="ECO:0000313" key="2">
    <source>
        <dbReference type="EMBL" id="KAL0129550.1"/>
    </source>
</evidence>
<dbReference type="AlphaFoldDB" id="A0AAW2GQM7"/>
<name>A0AAW2GQM7_9HYME</name>
<comment type="caution">
    <text evidence="2">The sequence shown here is derived from an EMBL/GenBank/DDBJ whole genome shotgun (WGS) entry which is preliminary data.</text>
</comment>
<evidence type="ECO:0000256" key="1">
    <source>
        <dbReference type="SAM" id="Phobius"/>
    </source>
</evidence>
<organism evidence="2 3">
    <name type="scientific">Cardiocondyla obscurior</name>
    <dbReference type="NCBI Taxonomy" id="286306"/>
    <lineage>
        <taxon>Eukaryota</taxon>
        <taxon>Metazoa</taxon>
        <taxon>Ecdysozoa</taxon>
        <taxon>Arthropoda</taxon>
        <taxon>Hexapoda</taxon>
        <taxon>Insecta</taxon>
        <taxon>Pterygota</taxon>
        <taxon>Neoptera</taxon>
        <taxon>Endopterygota</taxon>
        <taxon>Hymenoptera</taxon>
        <taxon>Apocrita</taxon>
        <taxon>Aculeata</taxon>
        <taxon>Formicoidea</taxon>
        <taxon>Formicidae</taxon>
        <taxon>Myrmicinae</taxon>
        <taxon>Cardiocondyla</taxon>
    </lineage>
</organism>
<keyword evidence="1" id="KW-0472">Membrane</keyword>
<sequence>MINVSLMRLLFYEINKTFILRNKRANKLSSRNVTRGKDYVKKKTKKKKKKPVIWQEVYLVELSFTYIAFVVFIPICNRELATLHGSTKNLRKLSRRDAAFAGGRGKRERERGERRVCNSLSFLYLTLYDRYVRNPRDINHGSCYISRVHRYLLRLHDNLIVRRCLQSDVIFAKEGKKDNTLLHKCIVCFEAFTFDGNKNNFSRVSERGFYGH</sequence>
<keyword evidence="1" id="KW-0812">Transmembrane</keyword>
<keyword evidence="3" id="KW-1185">Reference proteome</keyword>
<dbReference type="Proteomes" id="UP001430953">
    <property type="component" value="Unassembled WGS sequence"/>
</dbReference>
<feature type="transmembrane region" description="Helical" evidence="1">
    <location>
        <begin position="52"/>
        <end position="75"/>
    </location>
</feature>
<evidence type="ECO:0000313" key="3">
    <source>
        <dbReference type="Proteomes" id="UP001430953"/>
    </source>
</evidence>
<gene>
    <name evidence="2" type="ORF">PUN28_001663</name>
</gene>
<proteinExistence type="predicted"/>
<protein>
    <submittedName>
        <fullName evidence="2">Uncharacterized protein</fullName>
    </submittedName>
</protein>
<dbReference type="EMBL" id="JADYXP020000002">
    <property type="protein sequence ID" value="KAL0129550.1"/>
    <property type="molecule type" value="Genomic_DNA"/>
</dbReference>